<proteinExistence type="predicted"/>
<reference evidence="2 3" key="1">
    <citation type="submission" date="2020-04" db="EMBL/GenBank/DDBJ databases">
        <authorList>
            <person name="De Canck E."/>
        </authorList>
    </citation>
    <scope>NUCLEOTIDE SEQUENCE [LARGE SCALE GENOMIC DNA]</scope>
    <source>
        <strain evidence="2 3">LMG 29739</strain>
    </source>
</reference>
<feature type="transmembrane region" description="Helical" evidence="1">
    <location>
        <begin position="39"/>
        <end position="58"/>
    </location>
</feature>
<keyword evidence="1" id="KW-0812">Transmembrane</keyword>
<name>A0A6J5E051_9BURK</name>
<accession>A0A6J5E051</accession>
<keyword evidence="1" id="KW-0472">Membrane</keyword>
<dbReference type="AlphaFoldDB" id="A0A6J5E051"/>
<evidence type="ECO:0000313" key="2">
    <source>
        <dbReference type="EMBL" id="CAB3759327.1"/>
    </source>
</evidence>
<protein>
    <submittedName>
        <fullName evidence="2">Uncharacterized protein</fullName>
    </submittedName>
</protein>
<evidence type="ECO:0000256" key="1">
    <source>
        <dbReference type="SAM" id="Phobius"/>
    </source>
</evidence>
<evidence type="ECO:0000313" key="3">
    <source>
        <dbReference type="Proteomes" id="UP000494329"/>
    </source>
</evidence>
<keyword evidence="3" id="KW-1185">Reference proteome</keyword>
<keyword evidence="1" id="KW-1133">Transmembrane helix</keyword>
<sequence>MRHGLDATARQLVFVLPLLMGAIEYTLRVGFDQPGKDEFFPISLIVAGIGLFVALTILPEAPRQSEPRESEVEQVERKERAERYRQQALVAKTGVWFAVGGVAAWIYLLAASFSDKVRAIIPFYPLMGASVYYLLGAVLTEWKARLPK</sequence>
<feature type="transmembrane region" description="Helical" evidence="1">
    <location>
        <begin position="93"/>
        <end position="113"/>
    </location>
</feature>
<feature type="transmembrane region" description="Helical" evidence="1">
    <location>
        <begin position="119"/>
        <end position="139"/>
    </location>
</feature>
<organism evidence="2 3">
    <name type="scientific">Paraburkholderia solisilvae</name>
    <dbReference type="NCBI Taxonomy" id="624376"/>
    <lineage>
        <taxon>Bacteria</taxon>
        <taxon>Pseudomonadati</taxon>
        <taxon>Pseudomonadota</taxon>
        <taxon>Betaproteobacteria</taxon>
        <taxon>Burkholderiales</taxon>
        <taxon>Burkholderiaceae</taxon>
        <taxon>Paraburkholderia</taxon>
    </lineage>
</organism>
<gene>
    <name evidence="2" type="ORF">LMG29739_03125</name>
</gene>
<dbReference type="EMBL" id="CADIKF010000023">
    <property type="protein sequence ID" value="CAB3759327.1"/>
    <property type="molecule type" value="Genomic_DNA"/>
</dbReference>
<dbReference type="RefSeq" id="WP_175111830.1">
    <property type="nucleotide sequence ID" value="NZ_CADIKF010000023.1"/>
</dbReference>
<dbReference type="Proteomes" id="UP000494329">
    <property type="component" value="Unassembled WGS sequence"/>
</dbReference>
<feature type="transmembrane region" description="Helical" evidence="1">
    <location>
        <begin position="12"/>
        <end position="27"/>
    </location>
</feature>